<dbReference type="Proteomes" id="UP000638981">
    <property type="component" value="Unassembled WGS sequence"/>
</dbReference>
<evidence type="ECO:0000256" key="4">
    <source>
        <dbReference type="PROSITE-ProRule" id="PRU00335"/>
    </source>
</evidence>
<evidence type="ECO:0000313" key="6">
    <source>
        <dbReference type="EMBL" id="GHC51796.1"/>
    </source>
</evidence>
<dbReference type="Gene3D" id="1.10.357.10">
    <property type="entry name" value="Tetracycline Repressor, domain 2"/>
    <property type="match status" value="1"/>
</dbReference>
<evidence type="ECO:0000256" key="2">
    <source>
        <dbReference type="ARBA" id="ARBA00023125"/>
    </source>
</evidence>
<accession>A0A918TK61</accession>
<feature type="DNA-binding region" description="H-T-H motif" evidence="4">
    <location>
        <begin position="33"/>
        <end position="52"/>
    </location>
</feature>
<dbReference type="PANTHER" id="PTHR30055:SF234">
    <property type="entry name" value="HTH-TYPE TRANSCRIPTIONAL REGULATOR BETI"/>
    <property type="match status" value="1"/>
</dbReference>
<sequence length="196" mass="21407">MAGKREEKRDDLRQRLLDATEARIVAQGLTGLRAREIAQDAGCALGAIYTVFADLDDLILHVGARTLQRLGQALSSAVAEKSDPEGVLQALAAAYLDFALTHRKAWEALFDHNPPEIPDWLREQQGVLIAEIIRPLQALLPDADEKLIRARARTMFAAVHGVIDLSLEGRFASVGEADLRRELQALVGTLVRGAQA</sequence>
<dbReference type="SUPFAM" id="SSF48498">
    <property type="entry name" value="Tetracyclin repressor-like, C-terminal domain"/>
    <property type="match status" value="1"/>
</dbReference>
<dbReference type="PROSITE" id="PS50977">
    <property type="entry name" value="HTH_TETR_2"/>
    <property type="match status" value="1"/>
</dbReference>
<keyword evidence="1" id="KW-0805">Transcription regulation</keyword>
<comment type="caution">
    <text evidence="6">The sequence shown here is derived from an EMBL/GenBank/DDBJ whole genome shotgun (WGS) entry which is preliminary data.</text>
</comment>
<evidence type="ECO:0000313" key="7">
    <source>
        <dbReference type="Proteomes" id="UP000638981"/>
    </source>
</evidence>
<dbReference type="GO" id="GO:0003700">
    <property type="term" value="F:DNA-binding transcription factor activity"/>
    <property type="evidence" value="ECO:0007669"/>
    <property type="project" value="TreeGrafter"/>
</dbReference>
<dbReference type="RefSeq" id="WP_189410789.1">
    <property type="nucleotide sequence ID" value="NZ_BMYJ01000003.1"/>
</dbReference>
<keyword evidence="3" id="KW-0804">Transcription</keyword>
<dbReference type="InterPro" id="IPR036271">
    <property type="entry name" value="Tet_transcr_reg_TetR-rel_C_sf"/>
</dbReference>
<reference evidence="6" key="2">
    <citation type="submission" date="2020-09" db="EMBL/GenBank/DDBJ databases">
        <authorList>
            <person name="Sun Q."/>
            <person name="Kim S."/>
        </authorList>
    </citation>
    <scope>NUCLEOTIDE SEQUENCE</scope>
    <source>
        <strain evidence="6">KCTC 23310</strain>
    </source>
</reference>
<proteinExistence type="predicted"/>
<dbReference type="InterPro" id="IPR025996">
    <property type="entry name" value="MT1864/Rv1816-like_C"/>
</dbReference>
<dbReference type="InterPro" id="IPR050109">
    <property type="entry name" value="HTH-type_TetR-like_transc_reg"/>
</dbReference>
<organism evidence="6 7">
    <name type="scientific">Neogemmobacter tilapiae</name>
    <dbReference type="NCBI Taxonomy" id="875041"/>
    <lineage>
        <taxon>Bacteria</taxon>
        <taxon>Pseudomonadati</taxon>
        <taxon>Pseudomonadota</taxon>
        <taxon>Alphaproteobacteria</taxon>
        <taxon>Rhodobacterales</taxon>
        <taxon>Paracoccaceae</taxon>
        <taxon>Neogemmobacter</taxon>
    </lineage>
</organism>
<dbReference type="EMBL" id="BMYJ01000003">
    <property type="protein sequence ID" value="GHC51796.1"/>
    <property type="molecule type" value="Genomic_DNA"/>
</dbReference>
<keyword evidence="7" id="KW-1185">Reference proteome</keyword>
<dbReference type="InterPro" id="IPR009057">
    <property type="entry name" value="Homeodomain-like_sf"/>
</dbReference>
<dbReference type="GO" id="GO:0000976">
    <property type="term" value="F:transcription cis-regulatory region binding"/>
    <property type="evidence" value="ECO:0007669"/>
    <property type="project" value="TreeGrafter"/>
</dbReference>
<evidence type="ECO:0000256" key="1">
    <source>
        <dbReference type="ARBA" id="ARBA00023015"/>
    </source>
</evidence>
<dbReference type="AlphaFoldDB" id="A0A918TK61"/>
<reference evidence="6" key="1">
    <citation type="journal article" date="2014" name="Int. J. Syst. Evol. Microbiol.">
        <title>Complete genome sequence of Corynebacterium casei LMG S-19264T (=DSM 44701T), isolated from a smear-ripened cheese.</title>
        <authorList>
            <consortium name="US DOE Joint Genome Institute (JGI-PGF)"/>
            <person name="Walter F."/>
            <person name="Albersmeier A."/>
            <person name="Kalinowski J."/>
            <person name="Ruckert C."/>
        </authorList>
    </citation>
    <scope>NUCLEOTIDE SEQUENCE</scope>
    <source>
        <strain evidence="6">KCTC 23310</strain>
    </source>
</reference>
<dbReference type="InterPro" id="IPR001647">
    <property type="entry name" value="HTH_TetR"/>
</dbReference>
<dbReference type="PANTHER" id="PTHR30055">
    <property type="entry name" value="HTH-TYPE TRANSCRIPTIONAL REGULATOR RUTR"/>
    <property type="match status" value="1"/>
</dbReference>
<dbReference type="SUPFAM" id="SSF46689">
    <property type="entry name" value="Homeodomain-like"/>
    <property type="match status" value="1"/>
</dbReference>
<feature type="domain" description="HTH tetR-type" evidence="5">
    <location>
        <begin position="10"/>
        <end position="70"/>
    </location>
</feature>
<dbReference type="Pfam" id="PF13305">
    <property type="entry name" value="TetR_C_33"/>
    <property type="match status" value="1"/>
</dbReference>
<evidence type="ECO:0000256" key="3">
    <source>
        <dbReference type="ARBA" id="ARBA00023163"/>
    </source>
</evidence>
<keyword evidence="2 4" id="KW-0238">DNA-binding</keyword>
<protein>
    <recommendedName>
        <fullName evidence="5">HTH tetR-type domain-containing protein</fullName>
    </recommendedName>
</protein>
<gene>
    <name evidence="6" type="ORF">GCM10007315_12770</name>
</gene>
<evidence type="ECO:0000259" key="5">
    <source>
        <dbReference type="PROSITE" id="PS50977"/>
    </source>
</evidence>
<name>A0A918TK61_9RHOB</name>